<organism evidence="1 2">
    <name type="scientific">Spinacia oleracea</name>
    <name type="common">Spinach</name>
    <dbReference type="NCBI Taxonomy" id="3562"/>
    <lineage>
        <taxon>Eukaryota</taxon>
        <taxon>Viridiplantae</taxon>
        <taxon>Streptophyta</taxon>
        <taxon>Embryophyta</taxon>
        <taxon>Tracheophyta</taxon>
        <taxon>Spermatophyta</taxon>
        <taxon>Magnoliopsida</taxon>
        <taxon>eudicotyledons</taxon>
        <taxon>Gunneridae</taxon>
        <taxon>Pentapetalae</taxon>
        <taxon>Caryophyllales</taxon>
        <taxon>Chenopodiaceae</taxon>
        <taxon>Chenopodioideae</taxon>
        <taxon>Anserineae</taxon>
        <taxon>Spinacia</taxon>
    </lineage>
</organism>
<dbReference type="InterPro" id="IPR006461">
    <property type="entry name" value="PLAC_motif_containing"/>
</dbReference>
<sequence>MKPQQPAAMGIPVGQGTAPFAPLNQPAAAVADFSTGLCDCFSDIDLCCLTCWCPCITFGRIAEIVDKGSSSCGTSGALYSLIMGLTMCQWIYSCTYRTKLKAQLGMQENNCGDCCTHFWCEPCALVQEYRELQRLGYDLALGWHGNMERQNQGIVMPPSVPGGMTR</sequence>
<reference evidence="1" key="1">
    <citation type="journal article" date="2021" name="Nat. Commun.">
        <title>Genomic analyses provide insights into spinach domestication and the genetic basis of agronomic traits.</title>
        <authorList>
            <person name="Cai X."/>
            <person name="Sun X."/>
            <person name="Xu C."/>
            <person name="Sun H."/>
            <person name="Wang X."/>
            <person name="Ge C."/>
            <person name="Zhang Z."/>
            <person name="Wang Q."/>
            <person name="Fei Z."/>
            <person name="Jiao C."/>
            <person name="Wang Q."/>
        </authorList>
    </citation>
    <scope>NUCLEOTIDE SEQUENCE [LARGE SCALE GENOMIC DNA]</scope>
    <source>
        <strain evidence="1">cv. Varoflay</strain>
    </source>
</reference>
<evidence type="ECO:0000313" key="1">
    <source>
        <dbReference type="Proteomes" id="UP000813463"/>
    </source>
</evidence>
<reference evidence="2" key="2">
    <citation type="submission" date="2025-08" db="UniProtKB">
        <authorList>
            <consortium name="RefSeq"/>
        </authorList>
    </citation>
    <scope>IDENTIFICATION</scope>
    <source>
        <tissue evidence="2">Leaf</tissue>
    </source>
</reference>
<keyword evidence="1" id="KW-1185">Reference proteome</keyword>
<dbReference type="KEGG" id="soe:110786824"/>
<proteinExistence type="predicted"/>
<dbReference type="Pfam" id="PF04749">
    <property type="entry name" value="PLAC8"/>
    <property type="match status" value="1"/>
</dbReference>
<dbReference type="OrthoDB" id="1045822at2759"/>
<accession>A0A9R0ID15</accession>
<dbReference type="GeneID" id="110786824"/>
<gene>
    <name evidence="2" type="primary">LOC110786824</name>
</gene>
<dbReference type="NCBIfam" id="TIGR01571">
    <property type="entry name" value="A_thal_Cys_rich"/>
    <property type="match status" value="1"/>
</dbReference>
<name>A0A9R0ID15_SPIOL</name>
<evidence type="ECO:0000313" key="2">
    <source>
        <dbReference type="RefSeq" id="XP_021847092.1"/>
    </source>
</evidence>
<dbReference type="AlphaFoldDB" id="A0A9R0ID15"/>
<dbReference type="PANTHER" id="PTHR15907">
    <property type="entry name" value="DUF614 FAMILY PROTEIN-RELATED"/>
    <property type="match status" value="1"/>
</dbReference>
<dbReference type="Proteomes" id="UP000813463">
    <property type="component" value="Chromosome 1"/>
</dbReference>
<protein>
    <submittedName>
        <fullName evidence="2">Cell number regulator 10-like</fullName>
    </submittedName>
</protein>
<dbReference type="RefSeq" id="XP_021847092.1">
    <property type="nucleotide sequence ID" value="XM_021991400.2"/>
</dbReference>